<dbReference type="HOGENOM" id="CLU_3136571_0_0_10"/>
<gene>
    <name evidence="1" type="ORF">Hsw_2219</name>
</gene>
<sequence>MNDKGIRSTAAAYQQVVMKLMGEGYVLQTMTHSDLEASSTFIFVKAPKP</sequence>
<organism evidence="1 2">
    <name type="scientific">Hymenobacter swuensis DY53</name>
    <dbReference type="NCBI Taxonomy" id="1227739"/>
    <lineage>
        <taxon>Bacteria</taxon>
        <taxon>Pseudomonadati</taxon>
        <taxon>Bacteroidota</taxon>
        <taxon>Cytophagia</taxon>
        <taxon>Cytophagales</taxon>
        <taxon>Hymenobacteraceae</taxon>
        <taxon>Hymenobacter</taxon>
    </lineage>
</organism>
<dbReference type="PATRIC" id="fig|1227739.3.peg.2423"/>
<evidence type="ECO:0000313" key="2">
    <source>
        <dbReference type="Proteomes" id="UP000019423"/>
    </source>
</evidence>
<reference evidence="1 2" key="1">
    <citation type="submission" date="2014-01" db="EMBL/GenBank/DDBJ databases">
        <title>Complete genome sequence of ionizing-radiation resistance bacterium Hymenobacter swuensis DY53.</title>
        <authorList>
            <person name="Jung J.-H."/>
            <person name="Jeong S.-W."/>
            <person name="Joe M.-H."/>
            <person name="Cho y.-j."/>
            <person name="Kim M.-K."/>
            <person name="Lim S.-Y."/>
        </authorList>
    </citation>
    <scope>NUCLEOTIDE SEQUENCE [LARGE SCALE GENOMIC DNA]</scope>
    <source>
        <strain evidence="1 2">DY53</strain>
    </source>
</reference>
<protein>
    <recommendedName>
        <fullName evidence="3">DUF4177 domain-containing protein</fullName>
    </recommendedName>
</protein>
<dbReference type="Proteomes" id="UP000019423">
    <property type="component" value="Chromosome"/>
</dbReference>
<dbReference type="EMBL" id="CP007145">
    <property type="protein sequence ID" value="AHJ97814.1"/>
    <property type="molecule type" value="Genomic_DNA"/>
</dbReference>
<evidence type="ECO:0008006" key="3">
    <source>
        <dbReference type="Google" id="ProtNLM"/>
    </source>
</evidence>
<keyword evidence="2" id="KW-1185">Reference proteome</keyword>
<dbReference type="AlphaFoldDB" id="W8EXI7"/>
<proteinExistence type="predicted"/>
<accession>W8EXI7</accession>
<name>W8EXI7_9BACT</name>
<dbReference type="KEGG" id="hsw:Hsw_2219"/>
<evidence type="ECO:0000313" key="1">
    <source>
        <dbReference type="EMBL" id="AHJ97814.1"/>
    </source>
</evidence>